<dbReference type="EMBL" id="LRPN01000083">
    <property type="protein sequence ID" value="KWZ80999.1"/>
    <property type="molecule type" value="Genomic_DNA"/>
</dbReference>
<dbReference type="PANTHER" id="PTHR43270">
    <property type="entry name" value="BETA-ALA-HIS DIPEPTIDASE"/>
    <property type="match status" value="1"/>
</dbReference>
<organism evidence="5 6">
    <name type="scientific">Heyndrickxia coagulans</name>
    <name type="common">Weizmannia coagulans</name>
    <dbReference type="NCBI Taxonomy" id="1398"/>
    <lineage>
        <taxon>Bacteria</taxon>
        <taxon>Bacillati</taxon>
        <taxon>Bacillota</taxon>
        <taxon>Bacilli</taxon>
        <taxon>Bacillales</taxon>
        <taxon>Bacillaceae</taxon>
        <taxon>Heyndrickxia</taxon>
    </lineage>
</organism>
<dbReference type="GeneID" id="93259877"/>
<evidence type="ECO:0000259" key="4">
    <source>
        <dbReference type="Pfam" id="PF07687"/>
    </source>
</evidence>
<keyword evidence="1" id="KW-0645">Protease</keyword>
<dbReference type="NCBIfam" id="NF006053">
    <property type="entry name" value="PRK08201.1"/>
    <property type="match status" value="1"/>
</dbReference>
<dbReference type="Gene3D" id="3.40.630.10">
    <property type="entry name" value="Zn peptidases"/>
    <property type="match status" value="1"/>
</dbReference>
<dbReference type="InterPro" id="IPR051458">
    <property type="entry name" value="Cyt/Met_Dipeptidase"/>
</dbReference>
<comment type="caution">
    <text evidence="5">The sequence shown here is derived from an EMBL/GenBank/DDBJ whole genome shotgun (WGS) entry which is preliminary data.</text>
</comment>
<name>A0A133KMS4_HEYCO</name>
<dbReference type="AlphaFoldDB" id="A0A133KMS4"/>
<feature type="domain" description="Peptidase M20 dimerisation" evidence="4">
    <location>
        <begin position="194"/>
        <end position="354"/>
    </location>
</feature>
<dbReference type="InterPro" id="IPR011650">
    <property type="entry name" value="Peptidase_M20_dimer"/>
</dbReference>
<dbReference type="NCBIfam" id="NF006579">
    <property type="entry name" value="PRK09104.1"/>
    <property type="match status" value="1"/>
</dbReference>
<dbReference type="CDD" id="cd05680">
    <property type="entry name" value="M20_dipept_like"/>
    <property type="match status" value="1"/>
</dbReference>
<dbReference type="GO" id="GO:0008233">
    <property type="term" value="F:peptidase activity"/>
    <property type="evidence" value="ECO:0007669"/>
    <property type="project" value="UniProtKB-KW"/>
</dbReference>
<evidence type="ECO:0000313" key="5">
    <source>
        <dbReference type="EMBL" id="KWZ80999.1"/>
    </source>
</evidence>
<dbReference type="Gene3D" id="3.30.70.360">
    <property type="match status" value="1"/>
</dbReference>
<evidence type="ECO:0000256" key="1">
    <source>
        <dbReference type="ARBA" id="ARBA00022670"/>
    </source>
</evidence>
<dbReference type="RefSeq" id="WP_035189837.1">
    <property type="nucleotide sequence ID" value="NZ_KQ955857.1"/>
</dbReference>
<dbReference type="NCBIfam" id="NF005914">
    <property type="entry name" value="PRK07907.1"/>
    <property type="match status" value="1"/>
</dbReference>
<dbReference type="GO" id="GO:0006508">
    <property type="term" value="P:proteolysis"/>
    <property type="evidence" value="ECO:0007669"/>
    <property type="project" value="UniProtKB-KW"/>
</dbReference>
<keyword evidence="2" id="KW-0479">Metal-binding</keyword>
<dbReference type="SUPFAM" id="SSF53187">
    <property type="entry name" value="Zn-dependent exopeptidases"/>
    <property type="match status" value="1"/>
</dbReference>
<proteinExistence type="predicted"/>
<keyword evidence="3" id="KW-0378">Hydrolase</keyword>
<sequence>MSQTYQQYLKEHHEQHLEELFDFLQIPSISSLSEHQPDVRKAAEWLKAELGKTGLEHTAVMETKGNPVVYGDWLHADGKPTVLIYGHYDVQPVDPLNLWKSDPFKPEIRDGKIFARGVSDDKGQVFMHIKAIEALMETEGELPVNIKVLFEGEEEIGSPHLAPFVEAHQELLKADLIVVSDTGMPELGKPTICYGLRGLCGLEIHVKGASSDLHSGEYGGGVQNAATALVELLASFHDQDGRVLVEGFYDKVEASTPEEKEAFAKQAADEGQIQAQLGVPALFGEKGYSYAERTSVRPTLEINGLQSGFTGEGLKTVLPSEAFAKVTCRLVPNQDPYEILSLVKKHIEAHAPKGVTVSVTEFDKGYPYVTPRSHPAIQLCGKAYEKVYGVPVTYTRGGGSIPIVAEFDRILNIPVVLMGFALSSENAHAPNEHFHLENFDKGIQTICTYWNELKTLPLS</sequence>
<reference evidence="6" key="1">
    <citation type="submission" date="2016-01" db="EMBL/GenBank/DDBJ databases">
        <authorList>
            <person name="Mitreva M."/>
            <person name="Pepin K.H."/>
            <person name="Mihindukulasuriya K.A."/>
            <person name="Fulton R."/>
            <person name="Fronick C."/>
            <person name="O'Laughlin M."/>
            <person name="Miner T."/>
            <person name="Herter B."/>
            <person name="Rosa B.A."/>
            <person name="Cordes M."/>
            <person name="Tomlinson C."/>
            <person name="Wollam A."/>
            <person name="Palsikar V.B."/>
            <person name="Mardis E.R."/>
            <person name="Wilson R.K."/>
        </authorList>
    </citation>
    <scope>NUCLEOTIDE SEQUENCE [LARGE SCALE GENOMIC DNA]</scope>
    <source>
        <strain evidence="6">GED7749B</strain>
    </source>
</reference>
<accession>A0A133KMS4</accession>
<evidence type="ECO:0000313" key="6">
    <source>
        <dbReference type="Proteomes" id="UP000070376"/>
    </source>
</evidence>
<dbReference type="Pfam" id="PF01546">
    <property type="entry name" value="Peptidase_M20"/>
    <property type="match status" value="1"/>
</dbReference>
<dbReference type="Pfam" id="PF07687">
    <property type="entry name" value="M20_dimer"/>
    <property type="match status" value="1"/>
</dbReference>
<dbReference type="Proteomes" id="UP000070376">
    <property type="component" value="Unassembled WGS sequence"/>
</dbReference>
<dbReference type="PANTHER" id="PTHR43270:SF12">
    <property type="entry name" value="SUCCINYL-DIAMINOPIMELATE DESUCCINYLASE"/>
    <property type="match status" value="1"/>
</dbReference>
<evidence type="ECO:0000256" key="2">
    <source>
        <dbReference type="ARBA" id="ARBA00022723"/>
    </source>
</evidence>
<evidence type="ECO:0000256" key="3">
    <source>
        <dbReference type="ARBA" id="ARBA00022801"/>
    </source>
</evidence>
<dbReference type="PATRIC" id="fig|1398.22.peg.2157"/>
<protein>
    <submittedName>
        <fullName evidence="5">Peptidase dimerization domain protein</fullName>
    </submittedName>
</protein>
<dbReference type="InterPro" id="IPR002933">
    <property type="entry name" value="Peptidase_M20"/>
</dbReference>
<dbReference type="GO" id="GO:0046872">
    <property type="term" value="F:metal ion binding"/>
    <property type="evidence" value="ECO:0007669"/>
    <property type="project" value="UniProtKB-KW"/>
</dbReference>
<gene>
    <name evidence="5" type="ORF">HMPREF3213_02152</name>
</gene>